<dbReference type="InterPro" id="IPR011990">
    <property type="entry name" value="TPR-like_helical_dom_sf"/>
</dbReference>
<gene>
    <name evidence="1" type="ORF">ACFQPC_06005</name>
</gene>
<dbReference type="Proteomes" id="UP001596542">
    <property type="component" value="Unassembled WGS sequence"/>
</dbReference>
<evidence type="ECO:0000313" key="1">
    <source>
        <dbReference type="EMBL" id="MFC7287590.1"/>
    </source>
</evidence>
<reference evidence="2" key="1">
    <citation type="journal article" date="2019" name="Int. J. Syst. Evol. Microbiol.">
        <title>The Global Catalogue of Microorganisms (GCM) 10K type strain sequencing project: providing services to taxonomists for standard genome sequencing and annotation.</title>
        <authorList>
            <consortium name="The Broad Institute Genomics Platform"/>
            <consortium name="The Broad Institute Genome Sequencing Center for Infectious Disease"/>
            <person name="Wu L."/>
            <person name="Ma J."/>
        </authorList>
    </citation>
    <scope>NUCLEOTIDE SEQUENCE [LARGE SCALE GENOMIC DNA]</scope>
    <source>
        <strain evidence="2">KACC 12508</strain>
    </source>
</reference>
<name>A0ABW2I980_9BURK</name>
<dbReference type="EMBL" id="JBHTBU010000001">
    <property type="protein sequence ID" value="MFC7287590.1"/>
    <property type="molecule type" value="Genomic_DNA"/>
</dbReference>
<accession>A0ABW2I980</accession>
<dbReference type="Pfam" id="PF06041">
    <property type="entry name" value="DUF924"/>
    <property type="match status" value="1"/>
</dbReference>
<protein>
    <submittedName>
        <fullName evidence="1">DUF924 family protein</fullName>
    </submittedName>
</protein>
<sequence>MTKATADAVLQFWFGSEQDDTKTAEQQNKLWWSKDDAVDQAISSRFKNSTLAAANGELDEWAEQPRDLLALILLTDQFPRNMYRGLPTSFAFDALALQWSLIALDHGFERHLRPIERVFLYLPLEHSEVLEHQHRSVALFEQLLQDVPAAHKQTFSGFVQFAIRHRDIVARFGRFPHRNAIFGRDSTAEELAFLQTAGSSF</sequence>
<dbReference type="PANTHER" id="PTHR23004">
    <property type="entry name" value="DOUBLECORTIN DOMAIN CONTAINING 2"/>
    <property type="match status" value="1"/>
</dbReference>
<dbReference type="InterPro" id="IPR010323">
    <property type="entry name" value="DUF924"/>
</dbReference>
<keyword evidence="2" id="KW-1185">Reference proteome</keyword>
<comment type="caution">
    <text evidence="1">The sequence shown here is derived from an EMBL/GenBank/DDBJ whole genome shotgun (WGS) entry which is preliminary data.</text>
</comment>
<dbReference type="Gene3D" id="1.20.58.320">
    <property type="entry name" value="TPR-like"/>
    <property type="match status" value="1"/>
</dbReference>
<organism evidence="1 2">
    <name type="scientific">Herminiimonas glaciei</name>
    <dbReference type="NCBI Taxonomy" id="523788"/>
    <lineage>
        <taxon>Bacteria</taxon>
        <taxon>Pseudomonadati</taxon>
        <taxon>Pseudomonadota</taxon>
        <taxon>Betaproteobacteria</taxon>
        <taxon>Burkholderiales</taxon>
        <taxon>Oxalobacteraceae</taxon>
        <taxon>Herminiimonas</taxon>
    </lineage>
</organism>
<evidence type="ECO:0000313" key="2">
    <source>
        <dbReference type="Proteomes" id="UP001596542"/>
    </source>
</evidence>
<dbReference type="Gene3D" id="1.25.40.10">
    <property type="entry name" value="Tetratricopeptide repeat domain"/>
    <property type="match status" value="1"/>
</dbReference>
<dbReference type="SUPFAM" id="SSF48452">
    <property type="entry name" value="TPR-like"/>
    <property type="match status" value="1"/>
</dbReference>
<proteinExistence type="predicted"/>
<dbReference type="RefSeq" id="WP_382270803.1">
    <property type="nucleotide sequence ID" value="NZ_JBHTBU010000001.1"/>
</dbReference>
<dbReference type="PANTHER" id="PTHR23004:SF7">
    <property type="entry name" value="DUF924-DOMAIN-CONTAINING PROTEIN"/>
    <property type="match status" value="1"/>
</dbReference>